<proteinExistence type="predicted"/>
<dbReference type="Proteomes" id="UP000092555">
    <property type="component" value="Unassembled WGS sequence"/>
</dbReference>
<dbReference type="GeneID" id="30030719"/>
<protein>
    <submittedName>
        <fullName evidence="1">Uncharacterized protein</fullName>
    </submittedName>
</protein>
<comment type="caution">
    <text evidence="1">The sequence shown here is derived from an EMBL/GenBank/DDBJ whole genome shotgun (WGS) entry which is preliminary data.</text>
</comment>
<evidence type="ECO:0000313" key="2">
    <source>
        <dbReference type="Proteomes" id="UP000092555"/>
    </source>
</evidence>
<dbReference type="STRING" id="869754.A0A1A0H9K7"/>
<dbReference type="AlphaFoldDB" id="A0A1A0H9K7"/>
<sequence length="290" mass="32585">MNSSSCLRICPLSSHACSHLPRNIERQRNAISQSQDFVIFSLEKAPELKGNAEEQQRILNLGMMTDHLKAAIPTLLQKSLPKALLLQHVLLRICPSFFEQINSYLPNIKGHASYYATCKAAQIFLTSFLLNPHTQLHIELIRTSKFSDSNCLYSRSTKIFVRWSTCSDGCTHLLNPEKAIDTGAVTRSTGTVNFSTANAKLGSHRWSSIDSVQILDHLKQNWTLTGSIVDLAKSIAGVKKDDAKLERIILGIFIFELNEENNQIVVHTIENLNIIERSVEEDVENKLRVC</sequence>
<dbReference type="RefSeq" id="XP_018711085.1">
    <property type="nucleotide sequence ID" value="XM_018857743.1"/>
</dbReference>
<reference evidence="1 2" key="1">
    <citation type="submission" date="2016-05" db="EMBL/GenBank/DDBJ databases">
        <title>Comparative genomics of biotechnologically important yeasts.</title>
        <authorList>
            <consortium name="DOE Joint Genome Institute"/>
            <person name="Riley R."/>
            <person name="Haridas S."/>
            <person name="Wolfe K.H."/>
            <person name="Lopes M.R."/>
            <person name="Hittinger C.T."/>
            <person name="Goker M."/>
            <person name="Salamov A."/>
            <person name="Wisecaver J."/>
            <person name="Long T.M."/>
            <person name="Aerts A.L."/>
            <person name="Barry K."/>
            <person name="Choi C."/>
            <person name="Clum A."/>
            <person name="Coughlan A.Y."/>
            <person name="Deshpande S."/>
            <person name="Douglass A.P."/>
            <person name="Hanson S.J."/>
            <person name="Klenk H.-P."/>
            <person name="LaButti K."/>
            <person name="Lapidus A."/>
            <person name="Lindquist E."/>
            <person name="Lipzen A."/>
            <person name="Meier-kolthoff J.P."/>
            <person name="Ohm R.A."/>
            <person name="Otillar R.P."/>
            <person name="Pangilinan J."/>
            <person name="Peng Y."/>
            <person name="Rokas A."/>
            <person name="Rosa C.A."/>
            <person name="Scheuner C."/>
            <person name="Sibirny A.A."/>
            <person name="Slot J.C."/>
            <person name="Stielow J.B."/>
            <person name="Sun H."/>
            <person name="Kurtzman C.P."/>
            <person name="Blackwell M."/>
            <person name="Grigoriev I.V."/>
            <person name="Jeffries T.W."/>
        </authorList>
    </citation>
    <scope>NUCLEOTIDE SEQUENCE [LARGE SCALE GENOMIC DNA]</scope>
    <source>
        <strain evidence="1 2">NRRL YB-4993</strain>
    </source>
</reference>
<dbReference type="EMBL" id="LXTC01000004">
    <property type="protein sequence ID" value="OBA20563.1"/>
    <property type="molecule type" value="Genomic_DNA"/>
</dbReference>
<accession>A0A1A0H9K7</accession>
<organism evidence="1 2">
    <name type="scientific">Metschnikowia bicuspidata var. bicuspidata NRRL YB-4993</name>
    <dbReference type="NCBI Taxonomy" id="869754"/>
    <lineage>
        <taxon>Eukaryota</taxon>
        <taxon>Fungi</taxon>
        <taxon>Dikarya</taxon>
        <taxon>Ascomycota</taxon>
        <taxon>Saccharomycotina</taxon>
        <taxon>Pichiomycetes</taxon>
        <taxon>Metschnikowiaceae</taxon>
        <taxon>Metschnikowia</taxon>
    </lineage>
</organism>
<gene>
    <name evidence="1" type="ORF">METBIDRAFT_44116</name>
</gene>
<dbReference type="Pfam" id="PF17119">
    <property type="entry name" value="MMU163"/>
    <property type="match status" value="1"/>
</dbReference>
<name>A0A1A0H9K7_9ASCO</name>
<keyword evidence="2" id="KW-1185">Reference proteome</keyword>
<dbReference type="InterPro" id="IPR031342">
    <property type="entry name" value="Mug163-like"/>
</dbReference>
<evidence type="ECO:0000313" key="1">
    <source>
        <dbReference type="EMBL" id="OBA20563.1"/>
    </source>
</evidence>
<dbReference type="OrthoDB" id="5329385at2759"/>